<comment type="caution">
    <text evidence="2">The sequence shown here is derived from an EMBL/GenBank/DDBJ whole genome shotgun (WGS) entry which is preliminary data.</text>
</comment>
<keyword evidence="1" id="KW-0472">Membrane</keyword>
<reference evidence="2" key="1">
    <citation type="submission" date="2020-06" db="EMBL/GenBank/DDBJ databases">
        <authorList>
            <consortium name="Plant Systems Biology data submission"/>
        </authorList>
    </citation>
    <scope>NUCLEOTIDE SEQUENCE</scope>
    <source>
        <strain evidence="2">D6</strain>
    </source>
</reference>
<keyword evidence="3" id="KW-1185">Reference proteome</keyword>
<dbReference type="GO" id="GO:0016020">
    <property type="term" value="C:membrane"/>
    <property type="evidence" value="ECO:0007669"/>
    <property type="project" value="InterPro"/>
</dbReference>
<name>A0A9N8DVR9_9STRA</name>
<dbReference type="Pfam" id="PF03567">
    <property type="entry name" value="Sulfotransfer_2"/>
    <property type="match status" value="1"/>
</dbReference>
<keyword evidence="1" id="KW-0812">Transmembrane</keyword>
<accession>A0A9N8DVR9</accession>
<dbReference type="Gene3D" id="3.40.50.300">
    <property type="entry name" value="P-loop containing nucleotide triphosphate hydrolases"/>
    <property type="match status" value="1"/>
</dbReference>
<protein>
    <submittedName>
        <fullName evidence="2">Uncharacterized protein</fullName>
    </submittedName>
</protein>
<sequence>MMKSPRSPYSSSERGGVFALLFRFSQTMMFLLGLTYTIIVLMPLLQRQNAILQGNLSSSSTAASSTLSLLEGFQWKSPQNNQSCDSHHHHTTPTSIVIPHNPNRTITLVHVGKAGGVSLRRMTVIFCKLFFTRKKHYTPETVARKFEKCVDLQFANSTALAHLTKHYFHLEEYSTQELEESTSFLVTLRNPVDRIISAYRFSHPGNCNDGNRNEIWHPRGCEAEKHRDQPGLIQNRILYDCFPSPAMEEFAQAILRPWRRGTFGPNLTKDERRECRWLAREMVQGSGTWGSGPHMLYNYAFYAQRSIWKYPTKEVFGVRTEHELEDIVALDALLGGNGQFRENAEVSHGSEGYVASPLSTEAYQKLCCVLEMEIDVYQDLLQRVLNLNQTAKQETVDSLRHKCGITTTWTEWRVMCRKKLKKDLRVLKPSLVVNETKLVRVRDDGPQQGGPL</sequence>
<dbReference type="InterPro" id="IPR005331">
    <property type="entry name" value="Sulfotransferase"/>
</dbReference>
<dbReference type="SUPFAM" id="SSF52540">
    <property type="entry name" value="P-loop containing nucleoside triphosphate hydrolases"/>
    <property type="match status" value="1"/>
</dbReference>
<organism evidence="2 3">
    <name type="scientific">Seminavis robusta</name>
    <dbReference type="NCBI Taxonomy" id="568900"/>
    <lineage>
        <taxon>Eukaryota</taxon>
        <taxon>Sar</taxon>
        <taxon>Stramenopiles</taxon>
        <taxon>Ochrophyta</taxon>
        <taxon>Bacillariophyta</taxon>
        <taxon>Bacillariophyceae</taxon>
        <taxon>Bacillariophycidae</taxon>
        <taxon>Naviculales</taxon>
        <taxon>Naviculaceae</taxon>
        <taxon>Seminavis</taxon>
    </lineage>
</organism>
<proteinExistence type="predicted"/>
<dbReference type="EMBL" id="CAICTM010000397">
    <property type="protein sequence ID" value="CAB9509631.1"/>
    <property type="molecule type" value="Genomic_DNA"/>
</dbReference>
<dbReference type="OrthoDB" id="48783at2759"/>
<evidence type="ECO:0000256" key="1">
    <source>
        <dbReference type="SAM" id="Phobius"/>
    </source>
</evidence>
<dbReference type="GO" id="GO:0008146">
    <property type="term" value="F:sulfotransferase activity"/>
    <property type="evidence" value="ECO:0007669"/>
    <property type="project" value="InterPro"/>
</dbReference>
<dbReference type="InterPro" id="IPR027417">
    <property type="entry name" value="P-loop_NTPase"/>
</dbReference>
<feature type="transmembrane region" description="Helical" evidence="1">
    <location>
        <begin position="20"/>
        <end position="45"/>
    </location>
</feature>
<gene>
    <name evidence="2" type="ORF">SEMRO_398_G134620.1</name>
</gene>
<evidence type="ECO:0000313" key="3">
    <source>
        <dbReference type="Proteomes" id="UP001153069"/>
    </source>
</evidence>
<dbReference type="AlphaFoldDB" id="A0A9N8DVR9"/>
<dbReference type="Proteomes" id="UP001153069">
    <property type="component" value="Unassembled WGS sequence"/>
</dbReference>
<keyword evidence="1" id="KW-1133">Transmembrane helix</keyword>
<evidence type="ECO:0000313" key="2">
    <source>
        <dbReference type="EMBL" id="CAB9509631.1"/>
    </source>
</evidence>